<accession>A0A8B7XS33</accession>
<evidence type="ECO:0000256" key="6">
    <source>
        <dbReference type="ARBA" id="ARBA00023170"/>
    </source>
</evidence>
<dbReference type="GO" id="GO:0016020">
    <property type="term" value="C:membrane"/>
    <property type="evidence" value="ECO:0007669"/>
    <property type="project" value="UniProtKB-SubCell"/>
</dbReference>
<dbReference type="PRINTS" id="PR00237">
    <property type="entry name" value="GPCRRHODOPSN"/>
</dbReference>
<organism evidence="11 12">
    <name type="scientific">Acanthaster planci</name>
    <name type="common">Crown-of-thorns starfish</name>
    <dbReference type="NCBI Taxonomy" id="133434"/>
    <lineage>
        <taxon>Eukaryota</taxon>
        <taxon>Metazoa</taxon>
        <taxon>Echinodermata</taxon>
        <taxon>Eleutherozoa</taxon>
        <taxon>Asterozoa</taxon>
        <taxon>Asteroidea</taxon>
        <taxon>Valvatacea</taxon>
        <taxon>Valvatida</taxon>
        <taxon>Acanthasteridae</taxon>
        <taxon>Acanthaster</taxon>
    </lineage>
</organism>
<feature type="transmembrane region" description="Helical" evidence="9">
    <location>
        <begin position="171"/>
        <end position="196"/>
    </location>
</feature>
<dbReference type="KEGG" id="aplc:110975031"/>
<feature type="domain" description="G-protein coupled receptors family 1 profile" evidence="10">
    <location>
        <begin position="45"/>
        <end position="268"/>
    </location>
</feature>
<dbReference type="GO" id="GO:0004930">
    <property type="term" value="F:G protein-coupled receptor activity"/>
    <property type="evidence" value="ECO:0007669"/>
    <property type="project" value="UniProtKB-KW"/>
</dbReference>
<dbReference type="PROSITE" id="PS50262">
    <property type="entry name" value="G_PROTEIN_RECEP_F1_2"/>
    <property type="match status" value="1"/>
</dbReference>
<comment type="subcellular location">
    <subcellularLocation>
        <location evidence="1">Membrane</location>
        <topology evidence="1">Multi-pass membrane protein</topology>
    </subcellularLocation>
</comment>
<dbReference type="SUPFAM" id="SSF81321">
    <property type="entry name" value="Family A G protein-coupled receptor-like"/>
    <property type="match status" value="1"/>
</dbReference>
<keyword evidence="7 8" id="KW-0807">Transducer</keyword>
<dbReference type="InterPro" id="IPR000276">
    <property type="entry name" value="GPCR_Rhodpsn"/>
</dbReference>
<evidence type="ECO:0000259" key="10">
    <source>
        <dbReference type="PROSITE" id="PS50262"/>
    </source>
</evidence>
<dbReference type="PANTHER" id="PTHR24243">
    <property type="entry name" value="G-PROTEIN COUPLED RECEPTOR"/>
    <property type="match status" value="1"/>
</dbReference>
<dbReference type="Gene3D" id="1.20.1070.10">
    <property type="entry name" value="Rhodopsin 7-helix transmembrane proteins"/>
    <property type="match status" value="1"/>
</dbReference>
<evidence type="ECO:0000256" key="3">
    <source>
        <dbReference type="ARBA" id="ARBA00022989"/>
    </source>
</evidence>
<evidence type="ECO:0000313" key="11">
    <source>
        <dbReference type="Proteomes" id="UP000694845"/>
    </source>
</evidence>
<feature type="transmembrane region" description="Helical" evidence="9">
    <location>
        <begin position="33"/>
        <end position="53"/>
    </location>
</feature>
<evidence type="ECO:0000256" key="7">
    <source>
        <dbReference type="ARBA" id="ARBA00023224"/>
    </source>
</evidence>
<feature type="transmembrane region" description="Helical" evidence="9">
    <location>
        <begin position="216"/>
        <end position="239"/>
    </location>
</feature>
<dbReference type="Pfam" id="PF00001">
    <property type="entry name" value="7tm_1"/>
    <property type="match status" value="1"/>
</dbReference>
<sequence length="325" mass="36921">MNINISEPMLEDSGQNVTGNMLFDERTLSVPDIFIFVIFPIGLLTNCTFLVVIARHKFLRIPFNIFLSNLAVSGVIYLILALSFTCISNKEDPFLRGFCFLFSVSYVATSLFVTVVATERFLAVCFPLKYTILVNDRHRAWKISASAWLTAAICGALVKLVVFLSSFEKRALLFVIIFFCLVFLTVNSVLYACIIVRLWKRPLTSSCVHRRVVTKLAITALVVFSVDTTHVIYIILHYFFEEKLNKTPFEMIVLCLNVASATINPLMYGVVNFELQKLSVRKVLGRWCCKVNRAQELTENQPPSRSFKRATDILIDRSPVQTTDK</sequence>
<dbReference type="OMA" id="HVIYIIL"/>
<keyword evidence="6 8" id="KW-0675">Receptor</keyword>
<keyword evidence="11" id="KW-1185">Reference proteome</keyword>
<dbReference type="PANTHER" id="PTHR24243:SF208">
    <property type="entry name" value="PYROKININ-1 RECEPTOR"/>
    <property type="match status" value="1"/>
</dbReference>
<evidence type="ECO:0000256" key="5">
    <source>
        <dbReference type="ARBA" id="ARBA00023136"/>
    </source>
</evidence>
<keyword evidence="5 9" id="KW-0472">Membrane</keyword>
<keyword evidence="3 9" id="KW-1133">Transmembrane helix</keyword>
<protein>
    <submittedName>
        <fullName evidence="12">Allatostatin-A receptor-like</fullName>
    </submittedName>
</protein>
<keyword evidence="2 8" id="KW-0812">Transmembrane</keyword>
<feature type="transmembrane region" description="Helical" evidence="9">
    <location>
        <begin position="147"/>
        <end position="165"/>
    </location>
</feature>
<evidence type="ECO:0000256" key="4">
    <source>
        <dbReference type="ARBA" id="ARBA00023040"/>
    </source>
</evidence>
<dbReference type="OrthoDB" id="9444602at2759"/>
<evidence type="ECO:0000256" key="9">
    <source>
        <dbReference type="SAM" id="Phobius"/>
    </source>
</evidence>
<gene>
    <name evidence="12" type="primary">LOC110975031</name>
</gene>
<evidence type="ECO:0000256" key="8">
    <source>
        <dbReference type="RuleBase" id="RU000688"/>
    </source>
</evidence>
<dbReference type="GeneID" id="110975031"/>
<dbReference type="PROSITE" id="PS00237">
    <property type="entry name" value="G_PROTEIN_RECEP_F1_1"/>
    <property type="match status" value="1"/>
</dbReference>
<comment type="similarity">
    <text evidence="8">Belongs to the G-protein coupled receptor 1 family.</text>
</comment>
<name>A0A8B7XS33_ACAPL</name>
<evidence type="ECO:0000313" key="12">
    <source>
        <dbReference type="RefSeq" id="XP_022082810.1"/>
    </source>
</evidence>
<evidence type="ECO:0000256" key="1">
    <source>
        <dbReference type="ARBA" id="ARBA00004141"/>
    </source>
</evidence>
<feature type="transmembrane region" description="Helical" evidence="9">
    <location>
        <begin position="65"/>
        <end position="84"/>
    </location>
</feature>
<dbReference type="Proteomes" id="UP000694845">
    <property type="component" value="Unplaced"/>
</dbReference>
<keyword evidence="4 8" id="KW-0297">G-protein coupled receptor</keyword>
<dbReference type="CDD" id="cd00637">
    <property type="entry name" value="7tm_classA_rhodopsin-like"/>
    <property type="match status" value="1"/>
</dbReference>
<reference evidence="12" key="1">
    <citation type="submission" date="2025-08" db="UniProtKB">
        <authorList>
            <consortium name="RefSeq"/>
        </authorList>
    </citation>
    <scope>IDENTIFICATION</scope>
</reference>
<feature type="transmembrane region" description="Helical" evidence="9">
    <location>
        <begin position="251"/>
        <end position="271"/>
    </location>
</feature>
<dbReference type="RefSeq" id="XP_022082810.1">
    <property type="nucleotide sequence ID" value="XM_022227118.1"/>
</dbReference>
<dbReference type="AlphaFoldDB" id="A0A8B7XS33"/>
<evidence type="ECO:0000256" key="2">
    <source>
        <dbReference type="ARBA" id="ARBA00022692"/>
    </source>
</evidence>
<dbReference type="InterPro" id="IPR017452">
    <property type="entry name" value="GPCR_Rhodpsn_7TM"/>
</dbReference>
<feature type="transmembrane region" description="Helical" evidence="9">
    <location>
        <begin position="104"/>
        <end position="126"/>
    </location>
</feature>
<proteinExistence type="inferred from homology"/>